<evidence type="ECO:0000313" key="2">
    <source>
        <dbReference type="EnsemblMetazoa" id="MESCA009050-PA"/>
    </source>
</evidence>
<protein>
    <submittedName>
        <fullName evidence="2">Uncharacterized protein</fullName>
    </submittedName>
</protein>
<evidence type="ECO:0000313" key="3">
    <source>
        <dbReference type="Proteomes" id="UP000015102"/>
    </source>
</evidence>
<sequence>MVFLKFTVLVCSLGTVFGQLNVEIISQKIEIFDKELVQEDLKIVEDDNGHPALDGTLTTTKPVGEDYMVLK</sequence>
<proteinExistence type="predicted"/>
<dbReference type="Proteomes" id="UP000015102">
    <property type="component" value="Unassembled WGS sequence"/>
</dbReference>
<feature type="signal peptide" evidence="1">
    <location>
        <begin position="1"/>
        <end position="18"/>
    </location>
</feature>
<reference evidence="3" key="1">
    <citation type="submission" date="2013-02" db="EMBL/GenBank/DDBJ databases">
        <authorList>
            <person name="Hughes D."/>
        </authorList>
    </citation>
    <scope>NUCLEOTIDE SEQUENCE</scope>
    <source>
        <strain>Durham</strain>
        <strain evidence="3">NC isolate 2 -- Noor lab</strain>
    </source>
</reference>
<organism evidence="2 3">
    <name type="scientific">Megaselia scalaris</name>
    <name type="common">Humpbacked fly</name>
    <name type="synonym">Phora scalaris</name>
    <dbReference type="NCBI Taxonomy" id="36166"/>
    <lineage>
        <taxon>Eukaryota</taxon>
        <taxon>Metazoa</taxon>
        <taxon>Ecdysozoa</taxon>
        <taxon>Arthropoda</taxon>
        <taxon>Hexapoda</taxon>
        <taxon>Insecta</taxon>
        <taxon>Pterygota</taxon>
        <taxon>Neoptera</taxon>
        <taxon>Endopterygota</taxon>
        <taxon>Diptera</taxon>
        <taxon>Brachycera</taxon>
        <taxon>Muscomorpha</taxon>
        <taxon>Platypezoidea</taxon>
        <taxon>Phoridae</taxon>
        <taxon>Megaseliini</taxon>
        <taxon>Megaselia</taxon>
    </lineage>
</organism>
<dbReference type="EnsemblMetazoa" id="MESCA009050-RA">
    <property type="protein sequence ID" value="MESCA009050-PA"/>
    <property type="gene ID" value="MESCA009050"/>
</dbReference>
<dbReference type="HOGENOM" id="CLU_2742933_0_0_1"/>
<name>T1GYW3_MEGSC</name>
<reference evidence="2" key="2">
    <citation type="submission" date="2015-06" db="UniProtKB">
        <authorList>
            <consortium name="EnsemblMetazoa"/>
        </authorList>
    </citation>
    <scope>IDENTIFICATION</scope>
</reference>
<evidence type="ECO:0000256" key="1">
    <source>
        <dbReference type="SAM" id="SignalP"/>
    </source>
</evidence>
<accession>T1GYW3</accession>
<keyword evidence="1" id="KW-0732">Signal</keyword>
<keyword evidence="3" id="KW-1185">Reference proteome</keyword>
<feature type="chain" id="PRO_5004577757" evidence="1">
    <location>
        <begin position="19"/>
        <end position="71"/>
    </location>
</feature>
<dbReference type="AlphaFoldDB" id="T1GYW3"/>
<dbReference type="EMBL" id="CAQQ02386293">
    <property type="status" value="NOT_ANNOTATED_CDS"/>
    <property type="molecule type" value="Genomic_DNA"/>
</dbReference>